<dbReference type="PRINTS" id="PR00109">
    <property type="entry name" value="TYRKINASE"/>
</dbReference>
<dbReference type="PRINTS" id="PR00401">
    <property type="entry name" value="SH2DOMAIN"/>
</dbReference>
<dbReference type="InterPro" id="IPR000980">
    <property type="entry name" value="SH2"/>
</dbReference>
<dbReference type="KEGG" id="cel:CELE_F57B9.8"/>
<evidence type="ECO:0000256" key="1">
    <source>
        <dbReference type="ARBA" id="ARBA00022679"/>
    </source>
</evidence>
<dbReference type="GO" id="GO:0030154">
    <property type="term" value="P:cell differentiation"/>
    <property type="evidence" value="ECO:0000318"/>
    <property type="project" value="GO_Central"/>
</dbReference>
<dbReference type="GO" id="GO:0005102">
    <property type="term" value="F:signaling receptor binding"/>
    <property type="evidence" value="ECO:0000318"/>
    <property type="project" value="GO_Central"/>
</dbReference>
<dbReference type="InterPro" id="IPR000719">
    <property type="entry name" value="Prot_kinase_dom"/>
</dbReference>
<dbReference type="PaxDb" id="6239-F57B9.8"/>
<protein>
    <recommendedName>
        <fullName evidence="8">Tyrosine-protein kinase</fullName>
        <ecNumber evidence="8">2.7.10.2</ecNumber>
    </recommendedName>
</protein>
<gene>
    <name evidence="12" type="ORF">CELE_F57B9.8</name>
    <name evidence="12 14" type="ORF">F57B9.8</name>
</gene>
<feature type="compositionally biased region" description="Basic residues" evidence="9">
    <location>
        <begin position="406"/>
        <end position="416"/>
    </location>
</feature>
<dbReference type="PROSITE" id="PS00107">
    <property type="entry name" value="PROTEIN_KINASE_ATP"/>
    <property type="match status" value="1"/>
</dbReference>
<evidence type="ECO:0000256" key="2">
    <source>
        <dbReference type="ARBA" id="ARBA00022741"/>
    </source>
</evidence>
<dbReference type="InterPro" id="IPR050198">
    <property type="entry name" value="Non-receptor_tyrosine_kinases"/>
</dbReference>
<dbReference type="InterPro" id="IPR020635">
    <property type="entry name" value="Tyr_kinase_cat_dom"/>
</dbReference>
<dbReference type="PROSITE" id="PS50001">
    <property type="entry name" value="SH2"/>
    <property type="match status" value="1"/>
</dbReference>
<dbReference type="FunFam" id="1.10.510.10:FF:000862">
    <property type="entry name" value="Tyrosine-protein kinase"/>
    <property type="match status" value="1"/>
</dbReference>
<dbReference type="Proteomes" id="UP000001940">
    <property type="component" value="Chromosome III"/>
</dbReference>
<proteinExistence type="inferred from homology"/>
<dbReference type="GO" id="GO:0007169">
    <property type="term" value="P:cell surface receptor protein tyrosine kinase signaling pathway"/>
    <property type="evidence" value="ECO:0000318"/>
    <property type="project" value="GO_Central"/>
</dbReference>
<organism evidence="12 13">
    <name type="scientific">Caenorhabditis elegans</name>
    <dbReference type="NCBI Taxonomy" id="6239"/>
    <lineage>
        <taxon>Eukaryota</taxon>
        <taxon>Metazoa</taxon>
        <taxon>Ecdysozoa</taxon>
        <taxon>Nematoda</taxon>
        <taxon>Chromadorea</taxon>
        <taxon>Rhabditida</taxon>
        <taxon>Rhabditina</taxon>
        <taxon>Rhabditomorpha</taxon>
        <taxon>Rhabditoidea</taxon>
        <taxon>Rhabditidae</taxon>
        <taxon>Peloderinae</taxon>
        <taxon>Caenorhabditis</taxon>
    </lineage>
</organism>
<dbReference type="eggNOG" id="KOG0194">
    <property type="taxonomic scope" value="Eukaryota"/>
</dbReference>
<dbReference type="PANTHER" id="PTHR24418">
    <property type="entry name" value="TYROSINE-PROTEIN KINASE"/>
    <property type="match status" value="1"/>
</dbReference>
<dbReference type="SUPFAM" id="SSF56112">
    <property type="entry name" value="Protein kinase-like (PK-like)"/>
    <property type="match status" value="1"/>
</dbReference>
<dbReference type="Gene3D" id="3.30.505.10">
    <property type="entry name" value="SH2 domain"/>
    <property type="match status" value="1"/>
</dbReference>
<dbReference type="SMR" id="Q20933"/>
<keyword evidence="1 8" id="KW-0808">Transferase</keyword>
<keyword evidence="4 7" id="KW-0067">ATP-binding</keyword>
<dbReference type="InterPro" id="IPR035849">
    <property type="entry name" value="Fes/Fps/Fer_SH2"/>
</dbReference>
<evidence type="ECO:0000259" key="10">
    <source>
        <dbReference type="PROSITE" id="PS50001"/>
    </source>
</evidence>
<dbReference type="AGR" id="WB:WBGene00018999"/>
<keyword evidence="3 8" id="KW-0418">Kinase</keyword>
<dbReference type="SUPFAM" id="SSF55550">
    <property type="entry name" value="SH2 domain"/>
    <property type="match status" value="1"/>
</dbReference>
<evidence type="ECO:0000313" key="12">
    <source>
        <dbReference type="EMBL" id="CCD70317.1"/>
    </source>
</evidence>
<feature type="region of interest" description="Disordered" evidence="9">
    <location>
        <begin position="389"/>
        <end position="444"/>
    </location>
</feature>
<evidence type="ECO:0000256" key="8">
    <source>
        <dbReference type="RuleBase" id="RU362096"/>
    </source>
</evidence>
<comment type="catalytic activity">
    <reaction evidence="8">
        <text>L-tyrosyl-[protein] + ATP = O-phospho-L-tyrosyl-[protein] + ADP + H(+)</text>
        <dbReference type="Rhea" id="RHEA:10596"/>
        <dbReference type="Rhea" id="RHEA-COMP:10136"/>
        <dbReference type="Rhea" id="RHEA-COMP:20101"/>
        <dbReference type="ChEBI" id="CHEBI:15378"/>
        <dbReference type="ChEBI" id="CHEBI:30616"/>
        <dbReference type="ChEBI" id="CHEBI:46858"/>
        <dbReference type="ChEBI" id="CHEBI:61978"/>
        <dbReference type="ChEBI" id="CHEBI:456216"/>
        <dbReference type="EC" id="2.7.10.2"/>
    </reaction>
</comment>
<dbReference type="UCSC" id="F57B9.8">
    <property type="organism name" value="c. elegans"/>
</dbReference>
<keyword evidence="6" id="KW-0727">SH2 domain</keyword>
<dbReference type="SMART" id="SM00252">
    <property type="entry name" value="SH2"/>
    <property type="match status" value="1"/>
</dbReference>
<dbReference type="EMBL" id="BX284603">
    <property type="protein sequence ID" value="CCD70317.1"/>
    <property type="molecule type" value="Genomic_DNA"/>
</dbReference>
<dbReference type="PhylomeDB" id="Q20933"/>
<dbReference type="PROSITE" id="PS50011">
    <property type="entry name" value="PROTEIN_KINASE_DOM"/>
    <property type="match status" value="1"/>
</dbReference>
<evidence type="ECO:0000256" key="7">
    <source>
        <dbReference type="PROSITE-ProRule" id="PRU10141"/>
    </source>
</evidence>
<evidence type="ECO:0000313" key="13">
    <source>
        <dbReference type="Proteomes" id="UP000001940"/>
    </source>
</evidence>
<dbReference type="GO" id="GO:0005886">
    <property type="term" value="C:plasma membrane"/>
    <property type="evidence" value="ECO:0000318"/>
    <property type="project" value="GO_Central"/>
</dbReference>
<evidence type="ECO:0000256" key="4">
    <source>
        <dbReference type="ARBA" id="ARBA00022840"/>
    </source>
</evidence>
<dbReference type="AlphaFoldDB" id="Q20933"/>
<dbReference type="FunFam" id="3.30.505.10:FF:000051">
    <property type="entry name" value="Tyrosine-protein kinase"/>
    <property type="match status" value="1"/>
</dbReference>
<dbReference type="InterPro" id="IPR017441">
    <property type="entry name" value="Protein_kinase_ATP_BS"/>
</dbReference>
<dbReference type="DIP" id="DIP-25680N"/>
<evidence type="ECO:0000256" key="6">
    <source>
        <dbReference type="PROSITE-ProRule" id="PRU00191"/>
    </source>
</evidence>
<dbReference type="Gene3D" id="1.10.510.10">
    <property type="entry name" value="Transferase(Phosphotransferase) domain 1"/>
    <property type="match status" value="1"/>
</dbReference>
<dbReference type="InterPro" id="IPR001245">
    <property type="entry name" value="Ser-Thr/Tyr_kinase_cat_dom"/>
</dbReference>
<evidence type="ECO:0000256" key="9">
    <source>
        <dbReference type="SAM" id="MobiDB-lite"/>
    </source>
</evidence>
<dbReference type="Pfam" id="PF07714">
    <property type="entry name" value="PK_Tyr_Ser-Thr"/>
    <property type="match status" value="1"/>
</dbReference>
<reference evidence="12 13" key="1">
    <citation type="journal article" date="1998" name="Science">
        <title>Genome sequence of the nematode C. elegans: a platform for investigating biology.</title>
        <authorList>
            <consortium name="The C. elegans sequencing consortium"/>
            <person name="Sulson J.E."/>
            <person name="Waterston R."/>
        </authorList>
    </citation>
    <scope>NUCLEOTIDE SEQUENCE [LARGE SCALE GENOMIC DNA]</scope>
    <source>
        <strain evidence="12 13">Bristol N2</strain>
    </source>
</reference>
<dbReference type="FunCoup" id="Q20933">
    <property type="interactions" value="12"/>
</dbReference>
<dbReference type="OMA" id="LCWEVIE"/>
<dbReference type="PIR" id="C88493">
    <property type="entry name" value="C88493"/>
</dbReference>
<dbReference type="GO" id="GO:0005524">
    <property type="term" value="F:ATP binding"/>
    <property type="evidence" value="ECO:0007669"/>
    <property type="project" value="UniProtKB-UniRule"/>
</dbReference>
<dbReference type="FunFam" id="3.30.200.20:FF:000518">
    <property type="entry name" value="Tyrosine-protein kinase"/>
    <property type="match status" value="1"/>
</dbReference>
<dbReference type="CDD" id="cd00192">
    <property type="entry name" value="PTKc"/>
    <property type="match status" value="1"/>
</dbReference>
<keyword evidence="13" id="KW-1185">Reference proteome</keyword>
<accession>Q20933</accession>
<dbReference type="Bgee" id="WBGene00018999">
    <property type="expression patterns" value="Expressed in adult organism and 3 other cell types or tissues"/>
</dbReference>
<name>Q20933_CAEEL</name>
<keyword evidence="5 8" id="KW-0829">Tyrosine-protein kinase</keyword>
<dbReference type="InParanoid" id="Q20933"/>
<dbReference type="OrthoDB" id="65481at2759"/>
<dbReference type="EC" id="2.7.10.2" evidence="8"/>
<dbReference type="CDD" id="cd10361">
    <property type="entry name" value="SH2_Fps_family"/>
    <property type="match status" value="1"/>
</dbReference>
<keyword evidence="2 7" id="KW-0547">Nucleotide-binding</keyword>
<dbReference type="CTD" id="175967"/>
<dbReference type="GeneID" id="175967"/>
<dbReference type="RefSeq" id="NP_498511.1">
    <property type="nucleotide sequence ID" value="NM_066110.4"/>
</dbReference>
<evidence type="ECO:0000256" key="3">
    <source>
        <dbReference type="ARBA" id="ARBA00022777"/>
    </source>
</evidence>
<feature type="domain" description="SH2" evidence="10">
    <location>
        <begin position="8"/>
        <end position="103"/>
    </location>
</feature>
<evidence type="ECO:0000259" key="11">
    <source>
        <dbReference type="PROSITE" id="PS50011"/>
    </source>
</evidence>
<evidence type="ECO:0000256" key="5">
    <source>
        <dbReference type="ARBA" id="ARBA00023137"/>
    </source>
</evidence>
<dbReference type="InterPro" id="IPR036860">
    <property type="entry name" value="SH2_dom_sf"/>
</dbReference>
<dbReference type="WormBase" id="F57B9.8">
    <property type="protein sequence ID" value="CE29411"/>
    <property type="gene ID" value="WBGene00018999"/>
</dbReference>
<dbReference type="GO" id="GO:0004715">
    <property type="term" value="F:non-membrane spanning protein tyrosine kinase activity"/>
    <property type="evidence" value="ECO:0000318"/>
    <property type="project" value="GO_Central"/>
</dbReference>
<feature type="binding site" evidence="7">
    <location>
        <position position="146"/>
    </location>
    <ligand>
        <name>ATP</name>
        <dbReference type="ChEBI" id="CHEBI:30616"/>
    </ligand>
</feature>
<sequence length="444" mass="49372">MEINEQPFFHGLLPREEVKLLLQKNGDYLMRTSEPQGQARHLIISVMQNETSQEVAHYVIRTSDGAYSITDKIKFGTLTELVNHHKQAKISEEVASSVLVNPIGRQSWELNHADITMTKVLGEGAFGEVKLGTLKMGSTTVDVAIKVAKLEKVTKEQIKEIITEARLMRGFDHKNVVKCYGVAAIDEPLLVVMELVPGGALDKYLQKNSSVQWPEKLDIIAQVAAGLAYIHSKNIIHRDIAARNILYGKGVAKVSDFGLSRVGTEYQMDPSKRVPIRWLSPETIVSFLYTPQTDVFAFSILCWEVIENGAQPYPEMLVVQVHQKVGRDDYRMPISQKAPAMLADVIKKCWIRDPQQRPTMSQVVQMMYEITGKKDKTSVNKSTGQLRAKMMSTGPMSDPMRDKTAKKTGRRNKKKPSSASNGPGGNSGPSSGPLSGKDSRLKKP</sequence>
<feature type="domain" description="Protein kinase" evidence="11">
    <location>
        <begin position="115"/>
        <end position="369"/>
    </location>
</feature>
<dbReference type="STRING" id="6239.F57B9.8.1"/>
<dbReference type="InterPro" id="IPR011009">
    <property type="entry name" value="Kinase-like_dom_sf"/>
</dbReference>
<evidence type="ECO:0000313" key="14">
    <source>
        <dbReference type="WormBase" id="F57B9.8"/>
    </source>
</evidence>
<dbReference type="HOGENOM" id="CLU_000288_7_2_1"/>
<comment type="similarity">
    <text evidence="8">Belongs to the protein kinase superfamily. Tyr protein kinase family.</text>
</comment>
<dbReference type="SMART" id="SM00219">
    <property type="entry name" value="TyrKc"/>
    <property type="match status" value="1"/>
</dbReference>
<dbReference type="Pfam" id="PF00017">
    <property type="entry name" value="SH2"/>
    <property type="match status" value="1"/>
</dbReference>
<dbReference type="Gene3D" id="3.30.200.20">
    <property type="entry name" value="Phosphorylase Kinase, domain 1"/>
    <property type="match status" value="1"/>
</dbReference>